<protein>
    <submittedName>
        <fullName evidence="1">Uncharacterized protein</fullName>
    </submittedName>
</protein>
<sequence length="92" mass="10047">MSEVVSPHIRSYINACKLCLNGNRTGINARGIVFGNEPMFVFEMVSSPCPAVSISAQSVTPVVVPQSNRIMHFLMLAGGSLRRDARILEPCR</sequence>
<keyword evidence="2" id="KW-1185">Reference proteome</keyword>
<dbReference type="AlphaFoldDB" id="A0AA50H5A6"/>
<reference evidence="1 2" key="1">
    <citation type="submission" date="2023-08" db="EMBL/GenBank/DDBJ databases">
        <title>Pathogen: clinical or host-associated sample.</title>
        <authorList>
            <person name="Hergert J."/>
            <person name="Casey R."/>
            <person name="Wagner J."/>
            <person name="Young E.L."/>
            <person name="Oakeson K.F."/>
        </authorList>
    </citation>
    <scope>NUCLEOTIDE SEQUENCE [LARGE SCALE GENOMIC DNA]</scope>
    <source>
        <strain evidence="1 2">1760953</strain>
    </source>
</reference>
<proteinExistence type="predicted"/>
<accession>A0AA50H5A6</accession>
<dbReference type="RefSeq" id="WP_306038359.1">
    <property type="nucleotide sequence ID" value="NZ_CP132302.1"/>
</dbReference>
<evidence type="ECO:0000313" key="1">
    <source>
        <dbReference type="EMBL" id="WLR98729.1"/>
    </source>
</evidence>
<evidence type="ECO:0000313" key="2">
    <source>
        <dbReference type="Proteomes" id="UP001234585"/>
    </source>
</evidence>
<dbReference type="Proteomes" id="UP001234585">
    <property type="component" value="Chromosome"/>
</dbReference>
<organism evidence="1 2">
    <name type="scientific">Shinella sumterensis</name>
    <dbReference type="NCBI Taxonomy" id="1967501"/>
    <lineage>
        <taxon>Bacteria</taxon>
        <taxon>Pseudomonadati</taxon>
        <taxon>Pseudomonadota</taxon>
        <taxon>Alphaproteobacteria</taxon>
        <taxon>Hyphomicrobiales</taxon>
        <taxon>Rhizobiaceae</taxon>
        <taxon>Shinella</taxon>
    </lineage>
</organism>
<dbReference type="EMBL" id="CP132302">
    <property type="protein sequence ID" value="WLR98729.1"/>
    <property type="molecule type" value="Genomic_DNA"/>
</dbReference>
<gene>
    <name evidence="1" type="ORF">Q9313_06815</name>
</gene>
<name>A0AA50H5A6_9HYPH</name>